<dbReference type="PRINTS" id="PR00035">
    <property type="entry name" value="HTHGNTR"/>
</dbReference>
<feature type="domain" description="HTH gntR-type" evidence="4">
    <location>
        <begin position="7"/>
        <end position="77"/>
    </location>
</feature>
<evidence type="ECO:0000256" key="3">
    <source>
        <dbReference type="ARBA" id="ARBA00023163"/>
    </source>
</evidence>
<evidence type="ECO:0000313" key="6">
    <source>
        <dbReference type="Proteomes" id="UP000013085"/>
    </source>
</evidence>
<dbReference type="SMART" id="SM00345">
    <property type="entry name" value="HTH_GNTR"/>
    <property type="match status" value="1"/>
</dbReference>
<dbReference type="InterPro" id="IPR036390">
    <property type="entry name" value="WH_DNA-bd_sf"/>
</dbReference>
<keyword evidence="2" id="KW-0238">DNA-binding</keyword>
<evidence type="ECO:0000256" key="2">
    <source>
        <dbReference type="ARBA" id="ARBA00023125"/>
    </source>
</evidence>
<dbReference type="Pfam" id="PF00392">
    <property type="entry name" value="GntR"/>
    <property type="match status" value="1"/>
</dbReference>
<name>A0A0E2H6F1_9FIRM</name>
<comment type="caution">
    <text evidence="5">The sequence shown here is derived from an EMBL/GenBank/DDBJ whole genome shotgun (WGS) entry which is preliminary data.</text>
</comment>
<dbReference type="InterPro" id="IPR050679">
    <property type="entry name" value="Bact_HTH_transcr_reg"/>
</dbReference>
<proteinExistence type="predicted"/>
<dbReference type="AlphaFoldDB" id="A0A0E2H6F1"/>
<dbReference type="GO" id="GO:0045892">
    <property type="term" value="P:negative regulation of DNA-templated transcription"/>
    <property type="evidence" value="ECO:0007669"/>
    <property type="project" value="TreeGrafter"/>
</dbReference>
<evidence type="ECO:0000256" key="1">
    <source>
        <dbReference type="ARBA" id="ARBA00023015"/>
    </source>
</evidence>
<dbReference type="GO" id="GO:0003700">
    <property type="term" value="F:DNA-binding transcription factor activity"/>
    <property type="evidence" value="ECO:0007669"/>
    <property type="project" value="InterPro"/>
</dbReference>
<keyword evidence="3" id="KW-0804">Transcription</keyword>
<dbReference type="SUPFAM" id="SSF46785">
    <property type="entry name" value="Winged helix' DNA-binding domain"/>
    <property type="match status" value="1"/>
</dbReference>
<accession>A0A0E2H6F1</accession>
<dbReference type="InterPro" id="IPR000524">
    <property type="entry name" value="Tscrpt_reg_HTH_GntR"/>
</dbReference>
<reference evidence="5 6" key="1">
    <citation type="submission" date="2013-01" db="EMBL/GenBank/DDBJ databases">
        <title>The Genome Sequence of Clostridium clostridioforme 90A8.</title>
        <authorList>
            <consortium name="The Broad Institute Genome Sequencing Platform"/>
            <person name="Earl A."/>
            <person name="Ward D."/>
            <person name="Feldgarden M."/>
            <person name="Gevers D."/>
            <person name="Courvalin P."/>
            <person name="Lambert T."/>
            <person name="Walker B."/>
            <person name="Young S.K."/>
            <person name="Zeng Q."/>
            <person name="Gargeya S."/>
            <person name="Fitzgerald M."/>
            <person name="Haas B."/>
            <person name="Abouelleil A."/>
            <person name="Alvarado L."/>
            <person name="Arachchi H.M."/>
            <person name="Berlin A.M."/>
            <person name="Chapman S.B."/>
            <person name="Dewar J."/>
            <person name="Goldberg J."/>
            <person name="Griggs A."/>
            <person name="Gujja S."/>
            <person name="Hansen M."/>
            <person name="Howarth C."/>
            <person name="Imamovic A."/>
            <person name="Larimer J."/>
            <person name="McCowan C."/>
            <person name="Murphy C."/>
            <person name="Neiman D."/>
            <person name="Pearson M."/>
            <person name="Priest M."/>
            <person name="Roberts A."/>
            <person name="Saif S."/>
            <person name="Shea T."/>
            <person name="Sisk P."/>
            <person name="Sykes S."/>
            <person name="Wortman J."/>
            <person name="Nusbaum C."/>
            <person name="Birren B."/>
        </authorList>
    </citation>
    <scope>NUCLEOTIDE SEQUENCE [LARGE SCALE GENOMIC DNA]</scope>
    <source>
        <strain evidence="5 6">90A8</strain>
    </source>
</reference>
<evidence type="ECO:0000259" key="4">
    <source>
        <dbReference type="PROSITE" id="PS50949"/>
    </source>
</evidence>
<evidence type="ECO:0000313" key="5">
    <source>
        <dbReference type="EMBL" id="ENZ10312.1"/>
    </source>
</evidence>
<keyword evidence="1" id="KW-0805">Transcription regulation</keyword>
<gene>
    <name evidence="5" type="ORF">HMPREF1090_04293</name>
</gene>
<dbReference type="CDD" id="cd07377">
    <property type="entry name" value="WHTH_GntR"/>
    <property type="match status" value="1"/>
</dbReference>
<dbReference type="Proteomes" id="UP000013085">
    <property type="component" value="Unassembled WGS sequence"/>
</dbReference>
<dbReference type="PANTHER" id="PTHR44846:SF17">
    <property type="entry name" value="GNTR-FAMILY TRANSCRIPTIONAL REGULATOR"/>
    <property type="match status" value="1"/>
</dbReference>
<dbReference type="PATRIC" id="fig|999408.3.peg.4610"/>
<sequence>MKSIAKQRIDSIVYERLLENIKKGVWKSGDKLPSEPELSKQLSVSRASVRSALNKLKVIGLIEVRKGFLCVGRRGAF</sequence>
<dbReference type="PROSITE" id="PS50949">
    <property type="entry name" value="HTH_GNTR"/>
    <property type="match status" value="1"/>
</dbReference>
<dbReference type="EMBL" id="AGYR01000047">
    <property type="protein sequence ID" value="ENZ10312.1"/>
    <property type="molecule type" value="Genomic_DNA"/>
</dbReference>
<protein>
    <recommendedName>
        <fullName evidence="4">HTH gntR-type domain-containing protein</fullName>
    </recommendedName>
</protein>
<dbReference type="Gene3D" id="1.10.10.10">
    <property type="entry name" value="Winged helix-like DNA-binding domain superfamily/Winged helix DNA-binding domain"/>
    <property type="match status" value="1"/>
</dbReference>
<dbReference type="HOGENOM" id="CLU_2631895_0_0_9"/>
<dbReference type="InterPro" id="IPR036388">
    <property type="entry name" value="WH-like_DNA-bd_sf"/>
</dbReference>
<organism evidence="5 6">
    <name type="scientific">[Clostridium] clostridioforme 90A8</name>
    <dbReference type="NCBI Taxonomy" id="999408"/>
    <lineage>
        <taxon>Bacteria</taxon>
        <taxon>Bacillati</taxon>
        <taxon>Bacillota</taxon>
        <taxon>Clostridia</taxon>
        <taxon>Lachnospirales</taxon>
        <taxon>Lachnospiraceae</taxon>
        <taxon>Enterocloster</taxon>
    </lineage>
</organism>
<dbReference type="RefSeq" id="WP_002584646.1">
    <property type="nucleotide sequence ID" value="NZ_KB850983.1"/>
</dbReference>
<dbReference type="PANTHER" id="PTHR44846">
    <property type="entry name" value="MANNOSYL-D-GLYCERATE TRANSPORT/METABOLISM SYSTEM REPRESSOR MNGR-RELATED"/>
    <property type="match status" value="1"/>
</dbReference>
<dbReference type="GeneID" id="57964224"/>
<dbReference type="GO" id="GO:0003677">
    <property type="term" value="F:DNA binding"/>
    <property type="evidence" value="ECO:0007669"/>
    <property type="project" value="UniProtKB-KW"/>
</dbReference>